<name>A0ABD5NB98_9EURY</name>
<dbReference type="AlphaFoldDB" id="A0ABD5NB98"/>
<dbReference type="Proteomes" id="UP001595660">
    <property type="component" value="Unassembled WGS sequence"/>
</dbReference>
<evidence type="ECO:0000313" key="2">
    <source>
        <dbReference type="EMBL" id="MFC3476565.1"/>
    </source>
</evidence>
<gene>
    <name evidence="2" type="ORF">ACFOKC_02380</name>
</gene>
<accession>A0ABD5NB98</accession>
<sequence>MQELATEATARRHRADRGDAPESEASASDETASERPSTSGDGGGRDESVSPSEAAEGTDRRDDATATTPHVRLYVRGSSVAHDRESAVLEALEALADDGVIDAVNVHTWPEKVSLRSAGTARTDVLDTYQRFEAWADDHDVSIRPPFVVRQVDSSITRERDEVLVTPALCLTVWDGDDLVGVYPCNHEDGVETVEDGLANVADGAAASARRLAARVASEDRPVTPDGRLERPFREVQPDE</sequence>
<dbReference type="GeneID" id="69117524"/>
<protein>
    <submittedName>
        <fullName evidence="2">HTH domain-containing protein</fullName>
    </submittedName>
</protein>
<evidence type="ECO:0000313" key="3">
    <source>
        <dbReference type="Proteomes" id="UP001595660"/>
    </source>
</evidence>
<feature type="region of interest" description="Disordered" evidence="1">
    <location>
        <begin position="1"/>
        <end position="70"/>
    </location>
</feature>
<dbReference type="InterPro" id="IPR046783">
    <property type="entry name" value="HTH_63"/>
</dbReference>
<feature type="compositionally biased region" description="Basic and acidic residues" evidence="1">
    <location>
        <begin position="217"/>
        <end position="240"/>
    </location>
</feature>
<feature type="region of interest" description="Disordered" evidence="1">
    <location>
        <begin position="213"/>
        <end position="240"/>
    </location>
</feature>
<keyword evidence="3" id="KW-1185">Reference proteome</keyword>
<proteinExistence type="predicted"/>
<dbReference type="EMBL" id="JBHRWN010000002">
    <property type="protein sequence ID" value="MFC3476565.1"/>
    <property type="molecule type" value="Genomic_DNA"/>
</dbReference>
<reference evidence="2 3" key="1">
    <citation type="journal article" date="2019" name="Int. J. Syst. Evol. Microbiol.">
        <title>The Global Catalogue of Microorganisms (GCM) 10K type strain sequencing project: providing services to taxonomists for standard genome sequencing and annotation.</title>
        <authorList>
            <consortium name="The Broad Institute Genomics Platform"/>
            <consortium name="The Broad Institute Genome Sequencing Center for Infectious Disease"/>
            <person name="Wu L."/>
            <person name="Ma J."/>
        </authorList>
    </citation>
    <scope>NUCLEOTIDE SEQUENCE [LARGE SCALE GENOMIC DNA]</scope>
    <source>
        <strain evidence="2 3">CGMCC 1.12562</strain>
    </source>
</reference>
<dbReference type="RefSeq" id="WP_232572288.1">
    <property type="nucleotide sequence ID" value="NZ_CP089466.1"/>
</dbReference>
<comment type="caution">
    <text evidence="2">The sequence shown here is derived from an EMBL/GenBank/DDBJ whole genome shotgun (WGS) entry which is preliminary data.</text>
</comment>
<organism evidence="2 3">
    <name type="scientific">Halobacterium litoreum</name>
    <dbReference type="NCBI Taxonomy" id="2039234"/>
    <lineage>
        <taxon>Archaea</taxon>
        <taxon>Methanobacteriati</taxon>
        <taxon>Methanobacteriota</taxon>
        <taxon>Stenosarchaea group</taxon>
        <taxon>Halobacteria</taxon>
        <taxon>Halobacteriales</taxon>
        <taxon>Halobacteriaceae</taxon>
        <taxon>Halobacterium</taxon>
    </lineage>
</organism>
<evidence type="ECO:0000256" key="1">
    <source>
        <dbReference type="SAM" id="MobiDB-lite"/>
    </source>
</evidence>
<dbReference type="Pfam" id="PF20575">
    <property type="entry name" value="HTH_63"/>
    <property type="match status" value="1"/>
</dbReference>